<dbReference type="Proteomes" id="UP000284243">
    <property type="component" value="Unassembled WGS sequence"/>
</dbReference>
<feature type="transmembrane region" description="Helical" evidence="1">
    <location>
        <begin position="245"/>
        <end position="262"/>
    </location>
</feature>
<keyword evidence="1" id="KW-1133">Transmembrane helix</keyword>
<dbReference type="AlphaFoldDB" id="A0A412TX39"/>
<name>A0A412TX39_9BACT</name>
<feature type="transmembrane region" description="Helical" evidence="1">
    <location>
        <begin position="189"/>
        <end position="208"/>
    </location>
</feature>
<comment type="caution">
    <text evidence="2">The sequence shown here is derived from an EMBL/GenBank/DDBJ whole genome shotgun (WGS) entry which is preliminary data.</text>
</comment>
<accession>A0A412TX39</accession>
<dbReference type="GO" id="GO:0031293">
    <property type="term" value="P:membrane protein intracellular domain proteolysis"/>
    <property type="evidence" value="ECO:0007669"/>
    <property type="project" value="TreeGrafter"/>
</dbReference>
<evidence type="ECO:0000313" key="3">
    <source>
        <dbReference type="Proteomes" id="UP000284243"/>
    </source>
</evidence>
<dbReference type="InterPro" id="IPR001193">
    <property type="entry name" value="MBTPS2"/>
</dbReference>
<dbReference type="EMBL" id="QRYC01000002">
    <property type="protein sequence ID" value="RGU58426.1"/>
    <property type="molecule type" value="Genomic_DNA"/>
</dbReference>
<feature type="transmembrane region" description="Helical" evidence="1">
    <location>
        <begin position="117"/>
        <end position="138"/>
    </location>
</feature>
<evidence type="ECO:0000256" key="1">
    <source>
        <dbReference type="SAM" id="Phobius"/>
    </source>
</evidence>
<dbReference type="GO" id="GO:0005737">
    <property type="term" value="C:cytoplasm"/>
    <property type="evidence" value="ECO:0007669"/>
    <property type="project" value="TreeGrafter"/>
</dbReference>
<dbReference type="GO" id="GO:0004222">
    <property type="term" value="F:metalloendopeptidase activity"/>
    <property type="evidence" value="ECO:0007669"/>
    <property type="project" value="InterPro"/>
</dbReference>
<gene>
    <name evidence="2" type="ORF">DWW57_01540</name>
</gene>
<feature type="transmembrane region" description="Helical" evidence="1">
    <location>
        <begin position="214"/>
        <end position="238"/>
    </location>
</feature>
<protein>
    <recommendedName>
        <fullName evidence="4">Peptidase M50</fullName>
    </recommendedName>
</protein>
<sequence length="413" mass="48519">MQISEKYNEIIVSEFSTSSVKQKYIASYNGRRFEINESVFILIDILKNSVVLSEVTTKYYEKTGVSYTEDQIKEIINKYIYPIINVTSKKISKSFIFSREIVSAKVLDMISRPLKILFRKVVIISILVLFTACELYFFTNTSFELKFTMINFNSFIVILILLFISSFIHELGHASACKYLNINQDGIGVGLYLIFPVLYTNVSNIWNLSRNKRLLVNIAGVYFQFIFLIITIIIFIFTQNNLLKYLIHIININILVTLNPFFRFDGYWIVSDILGVPNLRDRSKELLVYSYNKIFKRRMMKQPYLLQINNKYRIALVIYTIIVNLFFMFFLFYAFPLFCYNFFRHYPTLINSVISDLAIGVVPSFTFIQPLLIQTLFLILFISIISKFIFVSISKIITKKNESYNTIQRRKQS</sequence>
<organism evidence="2 3">
    <name type="scientific">Odoribacter splanchnicus</name>
    <dbReference type="NCBI Taxonomy" id="28118"/>
    <lineage>
        <taxon>Bacteria</taxon>
        <taxon>Pseudomonadati</taxon>
        <taxon>Bacteroidota</taxon>
        <taxon>Bacteroidia</taxon>
        <taxon>Bacteroidales</taxon>
        <taxon>Odoribacteraceae</taxon>
        <taxon>Odoribacter</taxon>
    </lineage>
</organism>
<proteinExistence type="predicted"/>
<keyword evidence="1" id="KW-0812">Transmembrane</keyword>
<reference evidence="2 3" key="1">
    <citation type="submission" date="2018-08" db="EMBL/GenBank/DDBJ databases">
        <title>A genome reference for cultivated species of the human gut microbiota.</title>
        <authorList>
            <person name="Zou Y."/>
            <person name="Xue W."/>
            <person name="Luo G."/>
        </authorList>
    </citation>
    <scope>NUCLEOTIDE SEQUENCE [LARGE SCALE GENOMIC DNA]</scope>
    <source>
        <strain evidence="2 3">AF16-14</strain>
    </source>
</reference>
<feature type="transmembrane region" description="Helical" evidence="1">
    <location>
        <begin position="371"/>
        <end position="390"/>
    </location>
</feature>
<feature type="transmembrane region" description="Helical" evidence="1">
    <location>
        <begin position="314"/>
        <end position="334"/>
    </location>
</feature>
<dbReference type="RefSeq" id="WP_087382415.1">
    <property type="nucleotide sequence ID" value="NZ_JADMUD010000025.1"/>
</dbReference>
<dbReference type="PANTHER" id="PTHR13325:SF3">
    <property type="entry name" value="MEMBRANE-BOUND TRANSCRIPTION FACTOR SITE-2 PROTEASE"/>
    <property type="match status" value="1"/>
</dbReference>
<evidence type="ECO:0000313" key="2">
    <source>
        <dbReference type="EMBL" id="RGU58426.1"/>
    </source>
</evidence>
<dbReference type="GO" id="GO:0016020">
    <property type="term" value="C:membrane"/>
    <property type="evidence" value="ECO:0007669"/>
    <property type="project" value="InterPro"/>
</dbReference>
<dbReference type="PANTHER" id="PTHR13325">
    <property type="entry name" value="PROTEASE M50 MEMBRANE-BOUND TRANSCRIPTION FACTOR SITE 2 PROTEASE"/>
    <property type="match status" value="1"/>
</dbReference>
<keyword evidence="1" id="KW-0472">Membrane</keyword>
<evidence type="ECO:0008006" key="4">
    <source>
        <dbReference type="Google" id="ProtNLM"/>
    </source>
</evidence>
<feature type="transmembrane region" description="Helical" evidence="1">
    <location>
        <begin position="150"/>
        <end position="168"/>
    </location>
</feature>